<dbReference type="EMBL" id="LSYS01001150">
    <property type="protein sequence ID" value="OPJ89785.1"/>
    <property type="molecule type" value="Genomic_DNA"/>
</dbReference>
<dbReference type="SMART" id="SM01313">
    <property type="entry name" value="Sec3-PIP2_bind"/>
    <property type="match status" value="1"/>
</dbReference>
<proteinExistence type="inferred from homology"/>
<organism evidence="7 8">
    <name type="scientific">Patagioenas fasciata monilis</name>
    <dbReference type="NCBI Taxonomy" id="372326"/>
    <lineage>
        <taxon>Eukaryota</taxon>
        <taxon>Metazoa</taxon>
        <taxon>Chordata</taxon>
        <taxon>Craniata</taxon>
        <taxon>Vertebrata</taxon>
        <taxon>Euteleostomi</taxon>
        <taxon>Archelosauria</taxon>
        <taxon>Archosauria</taxon>
        <taxon>Dinosauria</taxon>
        <taxon>Saurischia</taxon>
        <taxon>Theropoda</taxon>
        <taxon>Coelurosauria</taxon>
        <taxon>Aves</taxon>
        <taxon>Neognathae</taxon>
        <taxon>Neoaves</taxon>
        <taxon>Columbimorphae</taxon>
        <taxon>Columbiformes</taxon>
        <taxon>Columbidae</taxon>
        <taxon>Patagioenas</taxon>
    </lineage>
</organism>
<dbReference type="FunFam" id="2.30.29.90:FF:000010">
    <property type="entry name" value="Uncharacterized protein"/>
    <property type="match status" value="1"/>
</dbReference>
<keyword evidence="2" id="KW-0813">Transport</keyword>
<dbReference type="GO" id="GO:0006887">
    <property type="term" value="P:exocytosis"/>
    <property type="evidence" value="ECO:0007669"/>
    <property type="project" value="UniProtKB-KW"/>
</dbReference>
<dbReference type="GO" id="GO:0005886">
    <property type="term" value="C:plasma membrane"/>
    <property type="evidence" value="ECO:0007669"/>
    <property type="project" value="TreeGrafter"/>
</dbReference>
<dbReference type="Gene3D" id="2.30.29.90">
    <property type="match status" value="1"/>
</dbReference>
<dbReference type="PANTHER" id="PTHR16092">
    <property type="entry name" value="SEC3/SYNTAXIN-RELATED"/>
    <property type="match status" value="1"/>
</dbReference>
<dbReference type="OrthoDB" id="27109at2759"/>
<keyword evidence="8" id="KW-1185">Reference proteome</keyword>
<evidence type="ECO:0000313" key="7">
    <source>
        <dbReference type="EMBL" id="OPJ89785.1"/>
    </source>
</evidence>
<feature type="region of interest" description="Disordered" evidence="5">
    <location>
        <begin position="663"/>
        <end position="686"/>
    </location>
</feature>
<dbReference type="InterPro" id="IPR019160">
    <property type="entry name" value="Sec3_CC"/>
</dbReference>
<comment type="caution">
    <text evidence="7">The sequence shown here is derived from an EMBL/GenBank/DDBJ whole genome shotgun (WGS) entry which is preliminary data.</text>
</comment>
<dbReference type="STRING" id="372326.A0A1V4KZG3"/>
<evidence type="ECO:0000256" key="3">
    <source>
        <dbReference type="ARBA" id="ARBA00022483"/>
    </source>
</evidence>
<feature type="domain" description="Exocyst complex component Sec3 PIP2-binding N-terminal" evidence="6">
    <location>
        <begin position="178"/>
        <end position="268"/>
    </location>
</feature>
<evidence type="ECO:0000256" key="2">
    <source>
        <dbReference type="ARBA" id="ARBA00022448"/>
    </source>
</evidence>
<evidence type="ECO:0000256" key="1">
    <source>
        <dbReference type="ARBA" id="ARBA00006518"/>
    </source>
</evidence>
<dbReference type="InterPro" id="IPR048628">
    <property type="entry name" value="Sec3_C"/>
</dbReference>
<comment type="similarity">
    <text evidence="1">Belongs to the SEC3 family.</text>
</comment>
<evidence type="ECO:0000259" key="6">
    <source>
        <dbReference type="SMART" id="SM01313"/>
    </source>
</evidence>
<feature type="region of interest" description="Disordered" evidence="5">
    <location>
        <begin position="589"/>
        <end position="621"/>
    </location>
</feature>
<dbReference type="Pfam" id="PF09763">
    <property type="entry name" value="Sec3_CC"/>
    <property type="match status" value="1"/>
</dbReference>
<keyword evidence="4" id="KW-0175">Coiled coil</keyword>
<dbReference type="GO" id="GO:0006893">
    <property type="term" value="P:Golgi to plasma membrane transport"/>
    <property type="evidence" value="ECO:0007669"/>
    <property type="project" value="TreeGrafter"/>
</dbReference>
<dbReference type="GO" id="GO:0000145">
    <property type="term" value="C:exocyst"/>
    <property type="evidence" value="ECO:0007669"/>
    <property type="project" value="InterPro"/>
</dbReference>
<dbReference type="AlphaFoldDB" id="A0A1V4KZG3"/>
<dbReference type="Pfam" id="PF15277">
    <property type="entry name" value="Sec3-PIP2_bind"/>
    <property type="match status" value="1"/>
</dbReference>
<dbReference type="CDD" id="cd14683">
    <property type="entry name" value="PH-EXOC1"/>
    <property type="match status" value="1"/>
</dbReference>
<dbReference type="PANTHER" id="PTHR16092:SF20">
    <property type="entry name" value="EXOCYST COMPLEX COMPONENT SEC3 PIP2-BINDING N-TERMINAL DOMAIN-CONTAINING PROTEIN"/>
    <property type="match status" value="1"/>
</dbReference>
<reference evidence="7 8" key="1">
    <citation type="submission" date="2016-02" db="EMBL/GenBank/DDBJ databases">
        <title>Band-tailed pigeon sequencing and assembly.</title>
        <authorList>
            <person name="Soares A.E."/>
            <person name="Novak B.J."/>
            <person name="Rice E.S."/>
            <person name="O'Connell B."/>
            <person name="Chang D."/>
            <person name="Weber S."/>
            <person name="Shapiro B."/>
        </authorList>
    </citation>
    <scope>NUCLEOTIDE SEQUENCE [LARGE SCALE GENOMIC DNA]</scope>
    <source>
        <strain evidence="7">BTP2013</strain>
        <tissue evidence="7">Blood</tissue>
    </source>
</reference>
<dbReference type="Proteomes" id="UP000190648">
    <property type="component" value="Unassembled WGS sequence"/>
</dbReference>
<protein>
    <recommendedName>
        <fullName evidence="6">Exocyst complex component Sec3 PIP2-binding N-terminal domain-containing protein</fullName>
    </recommendedName>
</protein>
<gene>
    <name evidence="7" type="ORF">AV530_003929</name>
</gene>
<evidence type="ECO:0000256" key="5">
    <source>
        <dbReference type="SAM" id="MobiDB-lite"/>
    </source>
</evidence>
<sequence>MNSPVMNGALKRMLGAVLPPRYFPALDQYVQRCDLPEKRLPVPGPWPLIPALLGDLQWEKGALRAAKPDSEAKYEGNMQAAPVVGLSAFFLATATLRNSAPGFLRLKSRNSSSARRGWRCHAARGTVSISRGTGRIGPLAIWCLGTTMASLWSSLEKDVFNPQKKRLLETIHVWKTGKKKKMSILCVVVDAFRPMQPFLVKVKADRGEQYKIAYKWPLAELKLVDGKTLSQASLDFDLQFDKVYKWTTSSFDEKKTFIRCLWKLNHRFLASSITFVNVPSCAAEGRQRSQEGRKDTAEMESQEELSVYQEMTPKEAADVLKLMEEYKPLVNNSVAFAEQLSNDLQVLDEANLRAIISSEKQVTQLMSSIDEALVEVDRVEETLQIYDELLGSVKQQMDHIYHENSLLHHVVSNKTRLMDEILFLTTHLDLSKEHCDALSQADLSSPSKVKACIAAAEALSACMNILIQPGYRKLQAVAEQLIMFETLKQNFENSFIGHITNIFELQGNAQVPALGQPIDKLSAPSHGLHHEELVPYTPLMAWLRSTNPVLFCDLPKIYAQNLSRLYDREIKAFFEQAKTFLLGRRKGSLQESAEKPMGSRQRCRWSLPGSREGLQDTPDKGNVGRMLEQVLRELQPLCTAEQQFIEEFFQLSRDAADLQMLAASTSKEAESTASPEGSPCARPRSQLEEPTTHLLSEIFSCLEPELRGFVDVCNKVHPFGCLQVLVALNDSIFEMWGSSSALPSSFLNTVLGNMLLLAKSSFNKYIGSLCKEIEEAKVPSKMKGGILPAVIHFEEFVNFSEDVFRTVRRRGELDKAHLRLAGSVFSSINSLSSANLKVNTDMVMMENFYHIHCFLCQKKIHCLEAKKIEAKQRYSEHMEKYVIKYLGQPLEKLNHFFEGVKARVAQGVKEEEVSFQLAYSKQELRKVIEKYPGKEVKRALENLYRKIHKYLSPEENLLPVVWHAMEQEFIRQYQEFEDLIQRCYTGSGIAMDFTMEDLLNYFNSITLSNM</sequence>
<name>A0A1V4KZG3_PATFA</name>
<keyword evidence="3" id="KW-0268">Exocytosis</keyword>
<dbReference type="InterPro" id="IPR028258">
    <property type="entry name" value="Sec3-PIP2_bind"/>
</dbReference>
<evidence type="ECO:0000313" key="8">
    <source>
        <dbReference type="Proteomes" id="UP000190648"/>
    </source>
</evidence>
<dbReference type="Pfam" id="PF20654">
    <property type="entry name" value="Sec3_C-term"/>
    <property type="match status" value="1"/>
</dbReference>
<feature type="compositionally biased region" description="Low complexity" evidence="5">
    <location>
        <begin position="663"/>
        <end position="674"/>
    </location>
</feature>
<evidence type="ECO:0000256" key="4">
    <source>
        <dbReference type="ARBA" id="ARBA00023054"/>
    </source>
</evidence>
<accession>A0A1V4KZG3</accession>
<dbReference type="GO" id="GO:0005546">
    <property type="term" value="F:phosphatidylinositol-4,5-bisphosphate binding"/>
    <property type="evidence" value="ECO:0007669"/>
    <property type="project" value="TreeGrafter"/>
</dbReference>